<proteinExistence type="predicted"/>
<comment type="caution">
    <text evidence="1">The sequence shown here is derived from an EMBL/GenBank/DDBJ whole genome shotgun (WGS) entry which is preliminary data.</text>
</comment>
<organism evidence="1 2">
    <name type="scientific">Fibrisoma montanum</name>
    <dbReference type="NCBI Taxonomy" id="2305895"/>
    <lineage>
        <taxon>Bacteria</taxon>
        <taxon>Pseudomonadati</taxon>
        <taxon>Bacteroidota</taxon>
        <taxon>Cytophagia</taxon>
        <taxon>Cytophagales</taxon>
        <taxon>Spirosomataceae</taxon>
        <taxon>Fibrisoma</taxon>
    </lineage>
</organism>
<evidence type="ECO:0000313" key="1">
    <source>
        <dbReference type="EMBL" id="RIV27783.1"/>
    </source>
</evidence>
<dbReference type="OrthoDB" id="1117670at2"/>
<protein>
    <submittedName>
        <fullName evidence="1">DUF4249 domain-containing protein</fullName>
    </submittedName>
</protein>
<dbReference type="InterPro" id="IPR025345">
    <property type="entry name" value="DUF4249"/>
</dbReference>
<reference evidence="1 2" key="1">
    <citation type="submission" date="2018-08" db="EMBL/GenBank/DDBJ databases">
        <title>Fibrisoma montanum sp. nov., isolated from Danxia mountain soil.</title>
        <authorList>
            <person name="Huang Y."/>
        </authorList>
    </citation>
    <scope>NUCLEOTIDE SEQUENCE [LARGE SCALE GENOMIC DNA]</scope>
    <source>
        <strain evidence="1 2">HYT19</strain>
    </source>
</reference>
<keyword evidence="2" id="KW-1185">Reference proteome</keyword>
<sequence>MPDHRNAMKKLAKLPLSPFLLPALVLMLGGCETVIDANLDEGPAQLSVDGFITDQPGPQTIRLTQTTNYFNNGTPPAATSATVTLTDNAGNTFAFTDPDNDGFYVWQPSTQSGTLGQIGRTYQLSIRYQNDEYRATSTINRVPVVDSIIFREEKLNPLSSETGYQAEFYARDLPGQTDYYRIRYFRNGELQNRPGNIITLENASFQGSADTDGLVFIRPFRQSINPENFYDMGDSVTVEIQSLTPDAFSFFQSVSGQITNGGLFATPATNVPTNVVNTNRNGRPATGYFIASAVRRKTVRVGSETIRP</sequence>
<dbReference type="EMBL" id="QXED01000001">
    <property type="protein sequence ID" value="RIV27783.1"/>
    <property type="molecule type" value="Genomic_DNA"/>
</dbReference>
<gene>
    <name evidence="1" type="ORF">DYU11_05670</name>
</gene>
<dbReference type="Pfam" id="PF14054">
    <property type="entry name" value="DUF4249"/>
    <property type="match status" value="1"/>
</dbReference>
<name>A0A418MKB0_9BACT</name>
<evidence type="ECO:0000313" key="2">
    <source>
        <dbReference type="Proteomes" id="UP000283523"/>
    </source>
</evidence>
<dbReference type="Proteomes" id="UP000283523">
    <property type="component" value="Unassembled WGS sequence"/>
</dbReference>
<dbReference type="PROSITE" id="PS51257">
    <property type="entry name" value="PROKAR_LIPOPROTEIN"/>
    <property type="match status" value="1"/>
</dbReference>
<accession>A0A418MKB0</accession>
<dbReference type="AlphaFoldDB" id="A0A418MKB0"/>